<protein>
    <submittedName>
        <fullName evidence="3">HupE/UreJ protein</fullName>
    </submittedName>
</protein>
<dbReference type="AlphaFoldDB" id="A0A078LV47"/>
<dbReference type="EMBL" id="CCSF01000001">
    <property type="protein sequence ID" value="CDZ93736.1"/>
    <property type="molecule type" value="Genomic_DNA"/>
</dbReference>
<dbReference type="Pfam" id="PF04955">
    <property type="entry name" value="HupE_UreJ"/>
    <property type="match status" value="1"/>
</dbReference>
<keyword evidence="1" id="KW-0472">Membrane</keyword>
<keyword evidence="1" id="KW-1133">Transmembrane helix</keyword>
<evidence type="ECO:0000256" key="2">
    <source>
        <dbReference type="SAM" id="SignalP"/>
    </source>
</evidence>
<organism evidence="3 4">
    <name type="scientific">Pseudomonas saudiphocaensis</name>
    <dbReference type="NCBI Taxonomy" id="1499686"/>
    <lineage>
        <taxon>Bacteria</taxon>
        <taxon>Pseudomonadati</taxon>
        <taxon>Pseudomonadota</taxon>
        <taxon>Gammaproteobacteria</taxon>
        <taxon>Pseudomonadales</taxon>
        <taxon>Pseudomonadaceae</taxon>
        <taxon>Pseudomonas</taxon>
    </lineage>
</organism>
<dbReference type="RefSeq" id="WP_037022799.1">
    <property type="nucleotide sequence ID" value="NZ_CCSF01000001.1"/>
</dbReference>
<keyword evidence="2" id="KW-0732">Signal</keyword>
<evidence type="ECO:0000256" key="1">
    <source>
        <dbReference type="SAM" id="Phobius"/>
    </source>
</evidence>
<dbReference type="eggNOG" id="COG2370">
    <property type="taxonomic scope" value="Bacteria"/>
</dbReference>
<feature type="signal peptide" evidence="2">
    <location>
        <begin position="1"/>
        <end position="21"/>
    </location>
</feature>
<evidence type="ECO:0000313" key="4">
    <source>
        <dbReference type="Proteomes" id="UP000053902"/>
    </source>
</evidence>
<feature type="transmembrane region" description="Helical" evidence="1">
    <location>
        <begin position="111"/>
        <end position="129"/>
    </location>
</feature>
<reference evidence="3 4" key="1">
    <citation type="submission" date="2014-07" db="EMBL/GenBank/DDBJ databases">
        <authorList>
            <person name="Urmite Genomes Urmite Genomes"/>
        </authorList>
    </citation>
    <scope>NUCLEOTIDE SEQUENCE [LARGE SCALE GENOMIC DNA]</scope>
    <source>
        <strain evidence="3 4">20_BN</strain>
    </source>
</reference>
<accession>A0A078LV47</accession>
<feature type="transmembrane region" description="Helical" evidence="1">
    <location>
        <begin position="63"/>
        <end position="82"/>
    </location>
</feature>
<dbReference type="PIRSF" id="PIRSF016919">
    <property type="entry name" value="HupE_UreJ"/>
    <property type="match status" value="1"/>
</dbReference>
<dbReference type="STRING" id="1499686.BN1079_01034"/>
<feature type="transmembrane region" description="Helical" evidence="1">
    <location>
        <begin position="88"/>
        <end position="106"/>
    </location>
</feature>
<dbReference type="HOGENOM" id="CLU_088877_0_1_6"/>
<keyword evidence="4" id="KW-1185">Reference proteome</keyword>
<evidence type="ECO:0000313" key="3">
    <source>
        <dbReference type="EMBL" id="CDZ93736.1"/>
    </source>
</evidence>
<feature type="chain" id="PRO_5001741618" evidence="2">
    <location>
        <begin position="22"/>
        <end position="190"/>
    </location>
</feature>
<proteinExistence type="predicted"/>
<dbReference type="OrthoDB" id="9808192at2"/>
<sequence length="190" mass="19059">MNLRTPLAVTTLLLAPALAFAHPGHEHSGLVSGIAHPVLGLDHLLAMLAVGLWAAQQQGSARLALPLSFVAAMLLGSLLGFAGIELPLMETGIAGSVLALGLLVALAVRPVLPLALGLTTLFALAHGMAHGLELPDLASPWAYAAGFILATAALHAAGYGLARSLPLAAASLVRVAGLVSAVAGAWMLAS</sequence>
<feature type="transmembrane region" description="Helical" evidence="1">
    <location>
        <begin position="141"/>
        <end position="162"/>
    </location>
</feature>
<feature type="transmembrane region" description="Helical" evidence="1">
    <location>
        <begin position="169"/>
        <end position="189"/>
    </location>
</feature>
<dbReference type="InterPro" id="IPR007038">
    <property type="entry name" value="HupE_UreJ"/>
</dbReference>
<dbReference type="Proteomes" id="UP000053902">
    <property type="component" value="Unassembled WGS sequence"/>
</dbReference>
<name>A0A078LV47_9PSED</name>
<feature type="transmembrane region" description="Helical" evidence="1">
    <location>
        <begin position="37"/>
        <end position="56"/>
    </location>
</feature>
<gene>
    <name evidence="3" type="ORF">BN1079_01034</name>
</gene>
<keyword evidence="1" id="KW-0812">Transmembrane</keyword>